<name>A0A1M5D617_9CLOT</name>
<accession>A0A1M5D617</accession>
<gene>
    <name evidence="2" type="ORF">SAMN02745158_04425</name>
</gene>
<dbReference type="GO" id="GO:0006259">
    <property type="term" value="P:DNA metabolic process"/>
    <property type="evidence" value="ECO:0007669"/>
    <property type="project" value="UniProtKB-ARBA"/>
</dbReference>
<sequence>MMAMVIQIDSREKARAIKKIEAEFDRQGIQHPVSKLLVGDYMNYDNPRLIVDRKQNLTEVCGNLTQQHERFRREAVKAQELGIKLIILVEDGLKIKSLSDVENWVNPRRWQYCKKHGIPTKGDVEAEIAEFVRAGGQKPPTPGPQLAKTMRTMSEDYGIIWEFCDKRHTGQRIIELLGGN</sequence>
<dbReference type="Pfam" id="PF02732">
    <property type="entry name" value="ERCC4"/>
    <property type="match status" value="1"/>
</dbReference>
<dbReference type="EMBL" id="FQVI01000057">
    <property type="protein sequence ID" value="SHF62315.1"/>
    <property type="molecule type" value="Genomic_DNA"/>
</dbReference>
<dbReference type="Gene3D" id="3.40.50.10130">
    <property type="match status" value="1"/>
</dbReference>
<evidence type="ECO:0000313" key="2">
    <source>
        <dbReference type="EMBL" id="SHF62315.1"/>
    </source>
</evidence>
<dbReference type="SUPFAM" id="SSF52980">
    <property type="entry name" value="Restriction endonuclease-like"/>
    <property type="match status" value="1"/>
</dbReference>
<organism evidence="2 3">
    <name type="scientific">Lactonifactor longoviformis DSM 17459</name>
    <dbReference type="NCBI Taxonomy" id="1122155"/>
    <lineage>
        <taxon>Bacteria</taxon>
        <taxon>Bacillati</taxon>
        <taxon>Bacillota</taxon>
        <taxon>Clostridia</taxon>
        <taxon>Eubacteriales</taxon>
        <taxon>Clostridiaceae</taxon>
        <taxon>Lactonifactor</taxon>
    </lineage>
</organism>
<dbReference type="InterPro" id="IPR006166">
    <property type="entry name" value="ERCC4_domain"/>
</dbReference>
<protein>
    <submittedName>
        <fullName evidence="2">ERCC4 domain-containing protein</fullName>
    </submittedName>
</protein>
<evidence type="ECO:0000313" key="3">
    <source>
        <dbReference type="Proteomes" id="UP000184245"/>
    </source>
</evidence>
<dbReference type="GO" id="GO:0003677">
    <property type="term" value="F:DNA binding"/>
    <property type="evidence" value="ECO:0007669"/>
    <property type="project" value="InterPro"/>
</dbReference>
<proteinExistence type="predicted"/>
<dbReference type="Proteomes" id="UP000184245">
    <property type="component" value="Unassembled WGS sequence"/>
</dbReference>
<dbReference type="GO" id="GO:0004518">
    <property type="term" value="F:nuclease activity"/>
    <property type="evidence" value="ECO:0007669"/>
    <property type="project" value="InterPro"/>
</dbReference>
<dbReference type="InterPro" id="IPR011335">
    <property type="entry name" value="Restrct_endonuc-II-like"/>
</dbReference>
<evidence type="ECO:0000259" key="1">
    <source>
        <dbReference type="Pfam" id="PF02732"/>
    </source>
</evidence>
<dbReference type="AlphaFoldDB" id="A0A1M5D617"/>
<keyword evidence="3" id="KW-1185">Reference proteome</keyword>
<reference evidence="2 3" key="1">
    <citation type="submission" date="2016-11" db="EMBL/GenBank/DDBJ databases">
        <authorList>
            <person name="Jaros S."/>
            <person name="Januszkiewicz K."/>
            <person name="Wedrychowicz H."/>
        </authorList>
    </citation>
    <scope>NUCLEOTIDE SEQUENCE [LARGE SCALE GENOMIC DNA]</scope>
    <source>
        <strain evidence="2 3">DSM 17459</strain>
    </source>
</reference>
<dbReference type="STRING" id="1122155.SAMN02745158_04425"/>
<feature type="domain" description="ERCC4" evidence="1">
    <location>
        <begin position="8"/>
        <end position="98"/>
    </location>
</feature>